<evidence type="ECO:0000256" key="1">
    <source>
        <dbReference type="ARBA" id="ARBA00005234"/>
    </source>
</evidence>
<evidence type="ECO:0000256" key="2">
    <source>
        <dbReference type="ARBA" id="ARBA00022670"/>
    </source>
</evidence>
<feature type="compositionally biased region" description="Basic and acidic residues" evidence="5">
    <location>
        <begin position="503"/>
        <end position="515"/>
    </location>
</feature>
<feature type="compositionally biased region" description="Polar residues" evidence="5">
    <location>
        <begin position="29"/>
        <end position="39"/>
    </location>
</feature>
<keyword evidence="3" id="KW-0378">Hydrolase</keyword>
<feature type="compositionally biased region" description="Basic and acidic residues" evidence="5">
    <location>
        <begin position="591"/>
        <end position="600"/>
    </location>
</feature>
<feature type="compositionally biased region" description="Polar residues" evidence="5">
    <location>
        <begin position="98"/>
        <end position="112"/>
    </location>
</feature>
<feature type="compositionally biased region" description="Basic and acidic residues" evidence="5">
    <location>
        <begin position="1360"/>
        <end position="1369"/>
    </location>
</feature>
<feature type="compositionally biased region" description="Basic and acidic residues" evidence="5">
    <location>
        <begin position="473"/>
        <end position="484"/>
    </location>
</feature>
<feature type="compositionally biased region" description="Low complexity" evidence="5">
    <location>
        <begin position="1002"/>
        <end position="1025"/>
    </location>
</feature>
<reference evidence="7 8" key="1">
    <citation type="journal article" date="2020" name="BMC Genomics">
        <title>Correction to: Identification and distribution of gene clusters required for synthesis of sphingolipid metabolism inhibitors in diverse species of the filamentous fungus Fusarium.</title>
        <authorList>
            <person name="Kim H.S."/>
            <person name="Lohmar J.M."/>
            <person name="Busman M."/>
            <person name="Brown D.W."/>
            <person name="Naumann T.A."/>
            <person name="Divon H.H."/>
            <person name="Lysoe E."/>
            <person name="Uhlig S."/>
            <person name="Proctor R.H."/>
        </authorList>
    </citation>
    <scope>NUCLEOTIDE SEQUENCE [LARGE SCALE GENOMIC DNA]</scope>
    <source>
        <strain evidence="7 8">NRRL 25214</strain>
    </source>
</reference>
<feature type="region of interest" description="Disordered" evidence="5">
    <location>
        <begin position="855"/>
        <end position="876"/>
    </location>
</feature>
<comment type="similarity">
    <text evidence="1">Belongs to the peptidase C48 family.</text>
</comment>
<feature type="compositionally biased region" description="Basic and acidic residues" evidence="5">
    <location>
        <begin position="622"/>
        <end position="631"/>
    </location>
</feature>
<feature type="compositionally biased region" description="Polar residues" evidence="5">
    <location>
        <begin position="632"/>
        <end position="642"/>
    </location>
</feature>
<feature type="region of interest" description="Disordered" evidence="5">
    <location>
        <begin position="237"/>
        <end position="256"/>
    </location>
</feature>
<proteinExistence type="inferred from homology"/>
<feature type="compositionally biased region" description="Basic residues" evidence="5">
    <location>
        <begin position="398"/>
        <end position="407"/>
    </location>
</feature>
<dbReference type="PROSITE" id="PS50600">
    <property type="entry name" value="ULP_PROTEASE"/>
    <property type="match status" value="1"/>
</dbReference>
<evidence type="ECO:0000313" key="7">
    <source>
        <dbReference type="EMBL" id="KAF5255184.1"/>
    </source>
</evidence>
<feature type="compositionally biased region" description="Polar residues" evidence="5">
    <location>
        <begin position="1385"/>
        <end position="1400"/>
    </location>
</feature>
<keyword evidence="2" id="KW-0645">Protease</keyword>
<organism evidence="7 8">
    <name type="scientific">Fusarium anthophilum</name>
    <dbReference type="NCBI Taxonomy" id="48485"/>
    <lineage>
        <taxon>Eukaryota</taxon>
        <taxon>Fungi</taxon>
        <taxon>Dikarya</taxon>
        <taxon>Ascomycota</taxon>
        <taxon>Pezizomycotina</taxon>
        <taxon>Sordariomycetes</taxon>
        <taxon>Hypocreomycetidae</taxon>
        <taxon>Hypocreales</taxon>
        <taxon>Nectriaceae</taxon>
        <taxon>Fusarium</taxon>
        <taxon>Fusarium fujikuroi species complex</taxon>
    </lineage>
</organism>
<dbReference type="Gene3D" id="3.40.395.10">
    <property type="entry name" value="Adenoviral Proteinase, Chain A"/>
    <property type="match status" value="1"/>
</dbReference>
<feature type="domain" description="Ubiquitin-like protease family profile" evidence="6">
    <location>
        <begin position="1056"/>
        <end position="1217"/>
    </location>
</feature>
<feature type="compositionally biased region" description="Basic and acidic residues" evidence="5">
    <location>
        <begin position="329"/>
        <end position="338"/>
    </location>
</feature>
<keyword evidence="8" id="KW-1185">Reference proteome</keyword>
<feature type="compositionally biased region" description="Basic and acidic residues" evidence="5">
    <location>
        <begin position="855"/>
        <end position="864"/>
    </location>
</feature>
<feature type="compositionally biased region" description="Polar residues" evidence="5">
    <location>
        <begin position="650"/>
        <end position="665"/>
    </location>
</feature>
<feature type="compositionally biased region" description="Basic residues" evidence="5">
    <location>
        <begin position="49"/>
        <end position="64"/>
    </location>
</feature>
<comment type="caution">
    <text evidence="7">The sequence shown here is derived from an EMBL/GenBank/DDBJ whole genome shotgun (WGS) entry which is preliminary data.</text>
</comment>
<dbReference type="Proteomes" id="UP000573603">
    <property type="component" value="Unassembled WGS sequence"/>
</dbReference>
<dbReference type="InterPro" id="IPR003653">
    <property type="entry name" value="Peptidase_C48_C"/>
</dbReference>
<sequence length="1400" mass="154775">MKRARGIQPLKCVHSFHSAAAPTIRSAPTRLSQVPNLKTRTYAPMPPRRGAKSGPRSKRTRHSARIVALGQLDTTPNRHDQSPRAVQTQDPTPALPNQGANSEPPNSEIPSTNEFDDDLNEDDLMRLVEAQAVPSAQPPPDFSWSEIGSTRRSTPLREDEPSFLDNQDSLLDEFSSPKSGLGKLPNTQPLPSEPDQESKEPPFVDFSETASTVRRSSPYYSLAASQIGDDEALNFVENNPLAPLPSTIQDSIQPLGLPPLSELEVMDHLPEDELYDVTPPKSTAELEAETSRKEEEAPEAAPESSQRTKKPNLSQNSKTKGRPRKTSKKHDALARMLEEELETSGEDEGEEQASSPPEKPPAKPRKRTNDARKGKEAPKGKPAAMASKDIKTSEQRPKEKKGRKQRAKTPIQFDEETQEIKEVTPRKVPEQPPRMPIVSSLRKAYAASVSPIAGAGAGTPGSKRKPAPKRKPPAKDTPQKEKASQKAPPATRKSGLKNVVPQEKPDTTEKRKERAVPAAQVAPKPSPAITKRITRAKMKEESEPVSQPSEVQEAPETRNETQGSTRDPIVLSSDPESSLFSDDDNAFIPIEDLHPKEKAQPARKSQSVMRELLVDPIVDVEPAGHAHREKAQPSTRPQTLQRNPEALGPSSPQEEQISRQRTTMTVKRDPKKLVEEPLPSTKGNRVAQKGREVLSARDTNILIQQDASQARTLKRPATTVNPIVDASHPPRKISKTSRSFSVSQAGSPLPLETSPVQLVTGTSPSAMEEVESAKESSYPDGNYLQQEYLSSLAAAETIPDKTRVGLRPKPNKKLKTEPANLQPEPSSSDQDIHAQILASLQGQKEVTAEVEQAMEHDKVRRNGESPRQTRPAGPNVEIGEKLHGLVEMMLDHLQAKEATIYRGADAYRKNGINCVDKIERRYMQERQALNETWKKDSDSLKLEWHDRMGSDDAGHISTPGRLHGLLNFRSRRSRRPGSSSSADTSDSTLTANSDYEITPADSTSYSPEISPRSSTSSTSTSSSTSKQHKMPFRQRMARHFGDSLAPEKPYLSYYDVLLTAEDIKALKHDWLTDNNIAFWEEYLERETLPKYPQARIILLRPSMTFLLMKEPDLRSIQSALPDFSKVTHIFLPINDNRNVSVAEGGSHWSLLLVSTLDGVAFHYDSLGGANYSEANVATRKLANILGRPLRFINLEDCPQQENGSDCGVFVCLLMRHLLVKRLLCANAREKVSMSMGGKMVDSYGGRKEMMRIIENLRKEGERRRSEAQTTKARSVRQPPKSPPRSPRRVSPRSQEAKKSPVNQSGEGSIAKGPVTKPKGTSPTRLVDQPPWRGMRNRVRTNPNPIRSSKDSPPLGTQACKSDRVTKEPRIQSSPPTPVKVRGKRSSSATAVPSQSVIEKQ</sequence>
<feature type="region of interest" description="Disordered" evidence="5">
    <location>
        <begin position="762"/>
        <end position="781"/>
    </location>
</feature>
<feature type="compositionally biased region" description="Basic and acidic residues" evidence="5">
    <location>
        <begin position="418"/>
        <end position="429"/>
    </location>
</feature>
<dbReference type="PANTHER" id="PTHR46468">
    <property type="entry name" value="SENTRIN-SPECIFIC PROTEASE 8"/>
    <property type="match status" value="1"/>
</dbReference>
<evidence type="ECO:0000256" key="3">
    <source>
        <dbReference type="ARBA" id="ARBA00022801"/>
    </source>
</evidence>
<evidence type="ECO:0000259" key="6">
    <source>
        <dbReference type="PROSITE" id="PS50600"/>
    </source>
</evidence>
<dbReference type="FunFam" id="3.40.395.10:FF:000008">
    <property type="entry name" value="Ulp1 protease family protein"/>
    <property type="match status" value="1"/>
</dbReference>
<dbReference type="GO" id="GO:0019784">
    <property type="term" value="F:deNEDDylase activity"/>
    <property type="evidence" value="ECO:0007669"/>
    <property type="project" value="InterPro"/>
</dbReference>
<feature type="compositionally biased region" description="Polar residues" evidence="5">
    <location>
        <begin position="736"/>
        <end position="746"/>
    </location>
</feature>
<dbReference type="InterPro" id="IPR044613">
    <property type="entry name" value="Nep1/2-like"/>
</dbReference>
<feature type="region of interest" description="Disordered" evidence="5">
    <location>
        <begin position="24"/>
        <end position="118"/>
    </location>
</feature>
<evidence type="ECO:0000256" key="4">
    <source>
        <dbReference type="ARBA" id="ARBA00022807"/>
    </source>
</evidence>
<feature type="region of interest" description="Disordered" evidence="5">
    <location>
        <begin position="967"/>
        <end position="1032"/>
    </location>
</feature>
<name>A0A8H5ECE7_9HYPO</name>
<accession>A0A8H5ECE7</accession>
<dbReference type="GO" id="GO:0000338">
    <property type="term" value="P:protein deneddylation"/>
    <property type="evidence" value="ECO:0007669"/>
    <property type="project" value="TreeGrafter"/>
</dbReference>
<evidence type="ECO:0000313" key="8">
    <source>
        <dbReference type="Proteomes" id="UP000573603"/>
    </source>
</evidence>
<dbReference type="InterPro" id="IPR038765">
    <property type="entry name" value="Papain-like_cys_pep_sf"/>
</dbReference>
<keyword evidence="4" id="KW-0788">Thiol protease</keyword>
<feature type="compositionally biased region" description="Basic and acidic residues" evidence="5">
    <location>
        <begin position="367"/>
        <end position="379"/>
    </location>
</feature>
<feature type="compositionally biased region" description="Basic residues" evidence="5">
    <location>
        <begin position="319"/>
        <end position="328"/>
    </location>
</feature>
<feature type="region of interest" description="Disordered" evidence="5">
    <location>
        <begin position="1256"/>
        <end position="1400"/>
    </location>
</feature>
<protein>
    <recommendedName>
        <fullName evidence="6">Ubiquitin-like protease family profile domain-containing protein</fullName>
    </recommendedName>
</protein>
<feature type="region of interest" description="Disordered" evidence="5">
    <location>
        <begin position="132"/>
        <end position="218"/>
    </location>
</feature>
<dbReference type="GO" id="GO:0008234">
    <property type="term" value="F:cysteine-type peptidase activity"/>
    <property type="evidence" value="ECO:0007669"/>
    <property type="project" value="UniProtKB-KW"/>
</dbReference>
<feature type="region of interest" description="Disordered" evidence="5">
    <location>
        <begin position="799"/>
        <end position="830"/>
    </location>
</feature>
<feature type="compositionally biased region" description="Acidic residues" evidence="5">
    <location>
        <begin position="339"/>
        <end position="351"/>
    </location>
</feature>
<feature type="compositionally biased region" description="Low complexity" evidence="5">
    <location>
        <begin position="976"/>
        <end position="994"/>
    </location>
</feature>
<dbReference type="Pfam" id="PF02902">
    <property type="entry name" value="Peptidase_C48"/>
    <property type="match status" value="1"/>
</dbReference>
<feature type="compositionally biased region" description="Basic residues" evidence="5">
    <location>
        <begin position="804"/>
        <end position="813"/>
    </location>
</feature>
<feature type="compositionally biased region" description="Basic and acidic residues" evidence="5">
    <location>
        <begin position="666"/>
        <end position="675"/>
    </location>
</feature>
<evidence type="ECO:0000256" key="5">
    <source>
        <dbReference type="SAM" id="MobiDB-lite"/>
    </source>
</evidence>
<feature type="region of interest" description="Disordered" evidence="5">
    <location>
        <begin position="451"/>
        <end position="691"/>
    </location>
</feature>
<feature type="region of interest" description="Disordered" evidence="5">
    <location>
        <begin position="263"/>
        <end position="439"/>
    </location>
</feature>
<feature type="compositionally biased region" description="Basic residues" evidence="5">
    <location>
        <begin position="462"/>
        <end position="472"/>
    </location>
</feature>
<gene>
    <name evidence="7" type="ORF">FANTH_108</name>
</gene>
<dbReference type="GO" id="GO:0006508">
    <property type="term" value="P:proteolysis"/>
    <property type="evidence" value="ECO:0007669"/>
    <property type="project" value="UniProtKB-KW"/>
</dbReference>
<feature type="compositionally biased region" description="Polar residues" evidence="5">
    <location>
        <begin position="208"/>
        <end position="218"/>
    </location>
</feature>
<dbReference type="PANTHER" id="PTHR46468:SF1">
    <property type="entry name" value="SENTRIN-SPECIFIC PROTEASE 8"/>
    <property type="match status" value="1"/>
</dbReference>
<feature type="compositionally biased region" description="Basic and acidic residues" evidence="5">
    <location>
        <begin position="388"/>
        <end position="397"/>
    </location>
</feature>
<feature type="region of interest" description="Disordered" evidence="5">
    <location>
        <begin position="709"/>
        <end position="757"/>
    </location>
</feature>
<dbReference type="SUPFAM" id="SSF54001">
    <property type="entry name" value="Cysteine proteinases"/>
    <property type="match status" value="1"/>
</dbReference>
<feature type="compositionally biased region" description="Basic and acidic residues" evidence="5">
    <location>
        <begin position="1256"/>
        <end position="1266"/>
    </location>
</feature>
<dbReference type="EMBL" id="JABEVY010000004">
    <property type="protein sequence ID" value="KAF5255184.1"/>
    <property type="molecule type" value="Genomic_DNA"/>
</dbReference>